<evidence type="ECO:0000313" key="2">
    <source>
        <dbReference type="Proteomes" id="UP001501391"/>
    </source>
</evidence>
<organism evidence="1 2">
    <name type="scientific">Streptomyces bangladeshensis</name>
    <dbReference type="NCBI Taxonomy" id="295352"/>
    <lineage>
        <taxon>Bacteria</taxon>
        <taxon>Bacillati</taxon>
        <taxon>Actinomycetota</taxon>
        <taxon>Actinomycetes</taxon>
        <taxon>Kitasatosporales</taxon>
        <taxon>Streptomycetaceae</taxon>
        <taxon>Streptomyces</taxon>
    </lineage>
</organism>
<keyword evidence="2" id="KW-1185">Reference proteome</keyword>
<accession>A0ABP5NPS3</accession>
<name>A0ABP5NPS3_9ACTN</name>
<reference evidence="2" key="1">
    <citation type="journal article" date="2019" name="Int. J. Syst. Evol. Microbiol.">
        <title>The Global Catalogue of Microorganisms (GCM) 10K type strain sequencing project: providing services to taxonomists for standard genome sequencing and annotation.</title>
        <authorList>
            <consortium name="The Broad Institute Genomics Platform"/>
            <consortium name="The Broad Institute Genome Sequencing Center for Infectious Disease"/>
            <person name="Wu L."/>
            <person name="Ma J."/>
        </authorList>
    </citation>
    <scope>NUCLEOTIDE SEQUENCE [LARGE SCALE GENOMIC DNA]</scope>
    <source>
        <strain evidence="2">JCM 14924</strain>
    </source>
</reference>
<comment type="caution">
    <text evidence="1">The sequence shown here is derived from an EMBL/GenBank/DDBJ whole genome shotgun (WGS) entry which is preliminary data.</text>
</comment>
<sequence length="251" mass="27175">MPEDLSELVRRTPLSFLGTVVRLGDSRVASVPADDRTAVVRVSEVLHAPDALKRLAGSEVTVQLSADLDRPAVGDAAAFFTDGAVYGEGLAVREVGRLPADSVQPHVSRAARTADAMPFTAVERDIQDADMVAHADEADAVVIGVVVGLRQADTGSTGERVSEHAPDWWLADLDVGHVEQGDVAPGLLTVLYPNSRDFRWYDAPKPHPSQQGMWLLHTTEGELAGWAPFQILHPDDYQPAQRLETLHAARR</sequence>
<dbReference type="RefSeq" id="WP_346163588.1">
    <property type="nucleotide sequence ID" value="NZ_BAAAOQ010000016.1"/>
</dbReference>
<dbReference type="Proteomes" id="UP001501391">
    <property type="component" value="Unassembled WGS sequence"/>
</dbReference>
<protein>
    <submittedName>
        <fullName evidence="1">Uncharacterized protein</fullName>
    </submittedName>
</protein>
<dbReference type="EMBL" id="BAAAOQ010000016">
    <property type="protein sequence ID" value="GAA2200013.1"/>
    <property type="molecule type" value="Genomic_DNA"/>
</dbReference>
<proteinExistence type="predicted"/>
<evidence type="ECO:0000313" key="1">
    <source>
        <dbReference type="EMBL" id="GAA2200013.1"/>
    </source>
</evidence>
<gene>
    <name evidence="1" type="ORF">GCM10009787_49260</name>
</gene>